<organism evidence="3 4">
    <name type="scientific">Candidozyma auris</name>
    <name type="common">Yeast</name>
    <name type="synonym">Candida auris</name>
    <dbReference type="NCBI Taxonomy" id="498019"/>
    <lineage>
        <taxon>Eukaryota</taxon>
        <taxon>Fungi</taxon>
        <taxon>Dikarya</taxon>
        <taxon>Ascomycota</taxon>
        <taxon>Saccharomycotina</taxon>
        <taxon>Pichiomycetes</taxon>
        <taxon>Metschnikowiaceae</taxon>
        <taxon>Candidozyma</taxon>
    </lineage>
</organism>
<feature type="compositionally biased region" description="Basic and acidic residues" evidence="1">
    <location>
        <begin position="86"/>
        <end position="97"/>
    </location>
</feature>
<gene>
    <name evidence="3" type="ORF">QG37_00258</name>
</gene>
<evidence type="ECO:0000256" key="1">
    <source>
        <dbReference type="SAM" id="MobiDB-lite"/>
    </source>
</evidence>
<feature type="compositionally biased region" description="Low complexity" evidence="1">
    <location>
        <begin position="191"/>
        <end position="206"/>
    </location>
</feature>
<keyword evidence="2" id="KW-1133">Transmembrane helix</keyword>
<sequence length="466" mass="52922">MVVRAVIGTVVNRLPYSDHLPQFVQNAITEDTSSYELAELVSPLANLSELEGPLSPQQKIHNRILERRELAEAASSMPNDGFLLNHTDDHADDRNDALTESETIQGSSTPDTTRQSMVQKYLDEQNAKFDSLINKNLNVVLQQQSMYEDESSWQQLMIEMAMARDKDEISMKMTSLMSRASNWIQSHIPGSIASRPSSRANSRPVSGGNVTEADTNEPTDAVVRADDATIENFLDSLDYQTKVSLLRQLRIDLGISDLDDLSRFSKELSASHLGAPTLLIDKIETLMIIYVRLSFICLKFMIPMATLMYYKFKNNDVFFFNNKNFNRLLTFTIKFMESLEAKLKTETLNAYQYGQEIQNENPPTPIEGPQNRQLENVEAVSTIEKASNSPKPTWSESLTKMAINYWLKSRNEKADYAKDPRYAQYFSGNKDNSGVAEWDDRDDLSAEQKEQLSFIEIAQQFADQLK</sequence>
<feature type="transmembrane region" description="Helical" evidence="2">
    <location>
        <begin position="287"/>
        <end position="310"/>
    </location>
</feature>
<dbReference type="Proteomes" id="UP000037122">
    <property type="component" value="Unassembled WGS sequence"/>
</dbReference>
<accession>A0A0L0P881</accession>
<reference evidence="4" key="1">
    <citation type="journal article" date="2015" name="BMC Genomics">
        <title>Draft genome of a commonly misdiagnosed multidrug resistant pathogen Candida auris.</title>
        <authorList>
            <person name="Chatterjee S."/>
            <person name="Alampalli S.V."/>
            <person name="Nageshan R.K."/>
            <person name="Chettiar S.T."/>
            <person name="Joshi S."/>
            <person name="Tatu U.S."/>
        </authorList>
    </citation>
    <scope>NUCLEOTIDE SEQUENCE [LARGE SCALE GENOMIC DNA]</scope>
    <source>
        <strain evidence="4">6684</strain>
    </source>
</reference>
<dbReference type="VEuPathDB" id="FungiDB:B9J08_002036"/>
<proteinExistence type="predicted"/>
<feature type="region of interest" description="Disordered" evidence="1">
    <location>
        <begin position="189"/>
        <end position="219"/>
    </location>
</feature>
<dbReference type="EMBL" id="LGST01000003">
    <property type="protein sequence ID" value="KNE02455.1"/>
    <property type="molecule type" value="Genomic_DNA"/>
</dbReference>
<keyword evidence="2" id="KW-0472">Membrane</keyword>
<feature type="region of interest" description="Disordered" evidence="1">
    <location>
        <begin position="78"/>
        <end position="115"/>
    </location>
</feature>
<dbReference type="VEuPathDB" id="FungiDB:CJI97_002227"/>
<feature type="region of interest" description="Disordered" evidence="1">
    <location>
        <begin position="425"/>
        <end position="445"/>
    </location>
</feature>
<name>A0A0L0P881_CANAR</name>
<dbReference type="VEuPathDB" id="FungiDB:CJI96_0002710"/>
<feature type="compositionally biased region" description="Polar residues" evidence="1">
    <location>
        <begin position="98"/>
        <end position="115"/>
    </location>
</feature>
<feature type="compositionally biased region" description="Polar residues" evidence="1">
    <location>
        <begin position="208"/>
        <end position="218"/>
    </location>
</feature>
<keyword evidence="2" id="KW-0812">Transmembrane</keyword>
<dbReference type="VEuPathDB" id="FungiDB:CJJ09_003123"/>
<evidence type="ECO:0000256" key="2">
    <source>
        <dbReference type="SAM" id="Phobius"/>
    </source>
</evidence>
<evidence type="ECO:0000313" key="4">
    <source>
        <dbReference type="Proteomes" id="UP000037122"/>
    </source>
</evidence>
<dbReference type="VEuPathDB" id="FungiDB:QG37_00258"/>
<comment type="caution">
    <text evidence="3">The sequence shown here is derived from an EMBL/GenBank/DDBJ whole genome shotgun (WGS) entry which is preliminary data.</text>
</comment>
<evidence type="ECO:0000313" key="3">
    <source>
        <dbReference type="EMBL" id="KNE02455.1"/>
    </source>
</evidence>
<protein>
    <submittedName>
        <fullName evidence="3">Uncharacterized protein</fullName>
    </submittedName>
</protein>
<dbReference type="VEuPathDB" id="FungiDB:CJJ07_002147"/>
<dbReference type="AlphaFoldDB" id="A0A0L0P881"/>